<dbReference type="GO" id="GO:0016020">
    <property type="term" value="C:membrane"/>
    <property type="evidence" value="ECO:0007669"/>
    <property type="project" value="InterPro"/>
</dbReference>
<reference evidence="3" key="1">
    <citation type="journal article" date="2021" name="Sci. Adv.">
        <title>The American lobster genome reveals insights on longevity, neural, and immune adaptations.</title>
        <authorList>
            <person name="Polinski J.M."/>
            <person name="Zimin A.V."/>
            <person name="Clark K.F."/>
            <person name="Kohn A.B."/>
            <person name="Sadowski N."/>
            <person name="Timp W."/>
            <person name="Ptitsyn A."/>
            <person name="Khanna P."/>
            <person name="Romanova D.Y."/>
            <person name="Williams P."/>
            <person name="Greenwood S.J."/>
            <person name="Moroz L.L."/>
            <person name="Walt D.R."/>
            <person name="Bodnar A.G."/>
        </authorList>
    </citation>
    <scope>NUCLEOTIDE SEQUENCE</scope>
    <source>
        <strain evidence="3">GMGI-L3</strain>
    </source>
</reference>
<sequence length="380" mass="40834">MGPPMGLTPRVMLPQVQPMGLTPRVMLQQHPLDPSSHATTGPPMGLTPSHATTGPPMGLTPRAMLPGPPMGLTLESCTTGPPMPDPSSHATTGPPMGLTESCYHRSTHGPDPRVMLPQVHPWPDPRAMLPQSTTHGLTQVSMSRDQPIKLPWSLLRRTRLVNGSWSACGRARGPETFTREVMALYVSAIVEVGVAAVVTLLVTEPYGSFNIRSYSMVFVFYTLCLMVMLLVRPILSSKLLPGRGKAAIYSALYFLPALIVTHAVGAGLIYYSFPYMVIILSIISNAAHFAFQLDQSITCPLMECHGSEKPGHLARPLGTPCLRILAITQLRGSSTWLPLCPGASAALYILTPHSPILQILAEWDLGGGEGSAGFGRQPRG</sequence>
<dbReference type="GO" id="GO:0006986">
    <property type="term" value="P:response to unfolded protein"/>
    <property type="evidence" value="ECO:0007669"/>
    <property type="project" value="InterPro"/>
</dbReference>
<dbReference type="PANTHER" id="PTHR12740">
    <property type="entry name" value="JNK1/MAPK8-ASSOCIATED MEMBRANE PROTEIN"/>
    <property type="match status" value="1"/>
</dbReference>
<comment type="caution">
    <text evidence="3">The sequence shown here is derived from an EMBL/GenBank/DDBJ whole genome shotgun (WGS) entry which is preliminary data.</text>
</comment>
<dbReference type="AlphaFoldDB" id="A0A8J5MML9"/>
<evidence type="ECO:0000256" key="1">
    <source>
        <dbReference type="SAM" id="MobiDB-lite"/>
    </source>
</evidence>
<dbReference type="InterPro" id="IPR008485">
    <property type="entry name" value="JAMP"/>
</dbReference>
<accession>A0A8J5MML9</accession>
<proteinExistence type="predicted"/>
<organism evidence="3 4">
    <name type="scientific">Homarus americanus</name>
    <name type="common">American lobster</name>
    <dbReference type="NCBI Taxonomy" id="6706"/>
    <lineage>
        <taxon>Eukaryota</taxon>
        <taxon>Metazoa</taxon>
        <taxon>Ecdysozoa</taxon>
        <taxon>Arthropoda</taxon>
        <taxon>Crustacea</taxon>
        <taxon>Multicrustacea</taxon>
        <taxon>Malacostraca</taxon>
        <taxon>Eumalacostraca</taxon>
        <taxon>Eucarida</taxon>
        <taxon>Decapoda</taxon>
        <taxon>Pleocyemata</taxon>
        <taxon>Astacidea</taxon>
        <taxon>Nephropoidea</taxon>
        <taxon>Nephropidae</taxon>
        <taxon>Homarus</taxon>
    </lineage>
</organism>
<feature type="transmembrane region" description="Helical" evidence="2">
    <location>
        <begin position="182"/>
        <end position="202"/>
    </location>
</feature>
<keyword evidence="2" id="KW-0472">Membrane</keyword>
<keyword evidence="4" id="KW-1185">Reference proteome</keyword>
<feature type="transmembrane region" description="Helical" evidence="2">
    <location>
        <begin position="247"/>
        <end position="269"/>
    </location>
</feature>
<feature type="non-terminal residue" evidence="3">
    <location>
        <position position="380"/>
    </location>
</feature>
<gene>
    <name evidence="3" type="primary">JKAMP-L</name>
    <name evidence="3" type="ORF">Hamer_G025821</name>
</gene>
<dbReference type="Proteomes" id="UP000747542">
    <property type="component" value="Unassembled WGS sequence"/>
</dbReference>
<evidence type="ECO:0000313" key="3">
    <source>
        <dbReference type="EMBL" id="KAG7157103.1"/>
    </source>
</evidence>
<feature type="transmembrane region" description="Helical" evidence="2">
    <location>
        <begin position="214"/>
        <end position="235"/>
    </location>
</feature>
<keyword evidence="2" id="KW-1133">Transmembrane helix</keyword>
<dbReference type="GO" id="GO:0036503">
    <property type="term" value="P:ERAD pathway"/>
    <property type="evidence" value="ECO:0007669"/>
    <property type="project" value="TreeGrafter"/>
</dbReference>
<dbReference type="EMBL" id="JAHLQT010038037">
    <property type="protein sequence ID" value="KAG7157103.1"/>
    <property type="molecule type" value="Genomic_DNA"/>
</dbReference>
<dbReference type="GO" id="GO:0031625">
    <property type="term" value="F:ubiquitin protein ligase binding"/>
    <property type="evidence" value="ECO:0007669"/>
    <property type="project" value="TreeGrafter"/>
</dbReference>
<dbReference type="PANTHER" id="PTHR12740:SF4">
    <property type="entry name" value="JNK1_MAPK8-ASSOCIATED MEMBRANE PROTEIN"/>
    <property type="match status" value="1"/>
</dbReference>
<evidence type="ECO:0000256" key="2">
    <source>
        <dbReference type="SAM" id="Phobius"/>
    </source>
</evidence>
<keyword evidence="2" id="KW-0812">Transmembrane</keyword>
<name>A0A8J5MML9_HOMAM</name>
<feature type="region of interest" description="Disordered" evidence="1">
    <location>
        <begin position="31"/>
        <end position="53"/>
    </location>
</feature>
<protein>
    <submittedName>
        <fullName evidence="3">JNK1/MAPK8-associated membrane protein-like</fullName>
    </submittedName>
</protein>
<dbReference type="Pfam" id="PF05571">
    <property type="entry name" value="JAMP"/>
    <property type="match status" value="1"/>
</dbReference>
<evidence type="ECO:0000313" key="4">
    <source>
        <dbReference type="Proteomes" id="UP000747542"/>
    </source>
</evidence>